<sequence length="153" mass="16508">AFLKTGWGWLDFLTTASGYLAYLPLGDSSSLSGVRALRALRALRAINAIPGGDSGSGNATWLIVPGYENVPCALHDQGMLACPGDAVCRRTDQNPNNGFTTFDHFGGVALNVFIMLTMDNWSEVLLYPLMNSMGPGVPITFFVLLVRPLLLSW</sequence>
<dbReference type="GO" id="GO:0005248">
    <property type="term" value="F:voltage-gated sodium channel activity"/>
    <property type="evidence" value="ECO:0007669"/>
    <property type="project" value="TreeGrafter"/>
</dbReference>
<comment type="caution">
    <text evidence="8">The sequence shown here is derived from an EMBL/GenBank/DDBJ whole genome shotgun (WGS) entry which is preliminary data.</text>
</comment>
<keyword evidence="9" id="KW-1185">Reference proteome</keyword>
<dbReference type="Gene3D" id="1.20.120.350">
    <property type="entry name" value="Voltage-gated potassium channels. Chain C"/>
    <property type="match status" value="1"/>
</dbReference>
<dbReference type="PANTHER" id="PTHR10037">
    <property type="entry name" value="VOLTAGE-GATED CATION CHANNEL CALCIUM AND SODIUM"/>
    <property type="match status" value="1"/>
</dbReference>
<feature type="transmembrane region" description="Helical" evidence="5">
    <location>
        <begin position="124"/>
        <end position="146"/>
    </location>
</feature>
<evidence type="ECO:0000256" key="1">
    <source>
        <dbReference type="ARBA" id="ARBA00004141"/>
    </source>
</evidence>
<evidence type="ECO:0000256" key="6">
    <source>
        <dbReference type="SAM" id="SignalP"/>
    </source>
</evidence>
<gene>
    <name evidence="8" type="ORF">HaLaN_12518</name>
</gene>
<name>A0A699ZA89_HAELA</name>
<dbReference type="PANTHER" id="PTHR10037:SF62">
    <property type="entry name" value="SODIUM CHANNEL PROTEIN 60E"/>
    <property type="match status" value="1"/>
</dbReference>
<evidence type="ECO:0000256" key="2">
    <source>
        <dbReference type="ARBA" id="ARBA00022692"/>
    </source>
</evidence>
<dbReference type="AlphaFoldDB" id="A0A699ZA89"/>
<keyword evidence="3 5" id="KW-1133">Transmembrane helix</keyword>
<evidence type="ECO:0000313" key="9">
    <source>
        <dbReference type="Proteomes" id="UP000485058"/>
    </source>
</evidence>
<dbReference type="Pfam" id="PF00520">
    <property type="entry name" value="Ion_trans"/>
    <property type="match status" value="1"/>
</dbReference>
<dbReference type="InterPro" id="IPR043203">
    <property type="entry name" value="VGCC_Ca_Na"/>
</dbReference>
<keyword evidence="6" id="KW-0732">Signal</keyword>
<dbReference type="Gene3D" id="1.10.287.70">
    <property type="match status" value="1"/>
</dbReference>
<evidence type="ECO:0000259" key="7">
    <source>
        <dbReference type="Pfam" id="PF00520"/>
    </source>
</evidence>
<evidence type="ECO:0000313" key="8">
    <source>
        <dbReference type="EMBL" id="GFH16149.1"/>
    </source>
</evidence>
<feature type="domain" description="Ion transport" evidence="7">
    <location>
        <begin position="89"/>
        <end position="145"/>
    </location>
</feature>
<proteinExistence type="predicted"/>
<reference evidence="8 9" key="1">
    <citation type="submission" date="2020-02" db="EMBL/GenBank/DDBJ databases">
        <title>Draft genome sequence of Haematococcus lacustris strain NIES-144.</title>
        <authorList>
            <person name="Morimoto D."/>
            <person name="Nakagawa S."/>
            <person name="Yoshida T."/>
            <person name="Sawayama S."/>
        </authorList>
    </citation>
    <scope>NUCLEOTIDE SEQUENCE [LARGE SCALE GENOMIC DNA]</scope>
    <source>
        <strain evidence="8 9">NIES-144</strain>
    </source>
</reference>
<organism evidence="8 9">
    <name type="scientific">Haematococcus lacustris</name>
    <name type="common">Green alga</name>
    <name type="synonym">Haematococcus pluvialis</name>
    <dbReference type="NCBI Taxonomy" id="44745"/>
    <lineage>
        <taxon>Eukaryota</taxon>
        <taxon>Viridiplantae</taxon>
        <taxon>Chlorophyta</taxon>
        <taxon>core chlorophytes</taxon>
        <taxon>Chlorophyceae</taxon>
        <taxon>CS clade</taxon>
        <taxon>Chlamydomonadales</taxon>
        <taxon>Haematococcaceae</taxon>
        <taxon>Haematococcus</taxon>
    </lineage>
</organism>
<dbReference type="Proteomes" id="UP000485058">
    <property type="component" value="Unassembled WGS sequence"/>
</dbReference>
<comment type="subcellular location">
    <subcellularLocation>
        <location evidence="1">Membrane</location>
        <topology evidence="1">Multi-pass membrane protein</topology>
    </subcellularLocation>
</comment>
<dbReference type="InterPro" id="IPR027359">
    <property type="entry name" value="Volt_channel_dom_sf"/>
</dbReference>
<evidence type="ECO:0000256" key="3">
    <source>
        <dbReference type="ARBA" id="ARBA00022989"/>
    </source>
</evidence>
<dbReference type="GO" id="GO:0001518">
    <property type="term" value="C:voltage-gated sodium channel complex"/>
    <property type="evidence" value="ECO:0007669"/>
    <property type="project" value="TreeGrafter"/>
</dbReference>
<protein>
    <submittedName>
        <fullName evidence="8">Voltage-gated Ca2+ channel, alpha subunit</fullName>
    </submittedName>
</protein>
<accession>A0A699ZA89</accession>
<dbReference type="EMBL" id="BLLF01000954">
    <property type="protein sequence ID" value="GFH16149.1"/>
    <property type="molecule type" value="Genomic_DNA"/>
</dbReference>
<dbReference type="InterPro" id="IPR005821">
    <property type="entry name" value="Ion_trans_dom"/>
</dbReference>
<feature type="signal peptide" evidence="6">
    <location>
        <begin position="1"/>
        <end position="18"/>
    </location>
</feature>
<keyword evidence="4 5" id="KW-0472">Membrane</keyword>
<feature type="non-terminal residue" evidence="8">
    <location>
        <position position="1"/>
    </location>
</feature>
<evidence type="ECO:0000256" key="5">
    <source>
        <dbReference type="SAM" id="Phobius"/>
    </source>
</evidence>
<evidence type="ECO:0000256" key="4">
    <source>
        <dbReference type="ARBA" id="ARBA00023136"/>
    </source>
</evidence>
<keyword evidence="2 5" id="KW-0812">Transmembrane</keyword>
<feature type="chain" id="PRO_5025441886" evidence="6">
    <location>
        <begin position="19"/>
        <end position="153"/>
    </location>
</feature>